<dbReference type="AlphaFoldDB" id="A0A4Z2FPH2"/>
<accession>A0A4Z2FPH2</accession>
<name>A0A4Z2FPH2_9TELE</name>
<organism evidence="2 3">
    <name type="scientific">Liparis tanakae</name>
    <name type="common">Tanaka's snailfish</name>
    <dbReference type="NCBI Taxonomy" id="230148"/>
    <lineage>
        <taxon>Eukaryota</taxon>
        <taxon>Metazoa</taxon>
        <taxon>Chordata</taxon>
        <taxon>Craniata</taxon>
        <taxon>Vertebrata</taxon>
        <taxon>Euteleostomi</taxon>
        <taxon>Actinopterygii</taxon>
        <taxon>Neopterygii</taxon>
        <taxon>Teleostei</taxon>
        <taxon>Neoteleostei</taxon>
        <taxon>Acanthomorphata</taxon>
        <taxon>Eupercaria</taxon>
        <taxon>Perciformes</taxon>
        <taxon>Cottioidei</taxon>
        <taxon>Cottales</taxon>
        <taxon>Liparidae</taxon>
        <taxon>Liparis</taxon>
    </lineage>
</organism>
<evidence type="ECO:0000256" key="1">
    <source>
        <dbReference type="SAM" id="MobiDB-lite"/>
    </source>
</evidence>
<evidence type="ECO:0000313" key="2">
    <source>
        <dbReference type="EMBL" id="TNN43126.1"/>
    </source>
</evidence>
<comment type="caution">
    <text evidence="2">The sequence shown here is derived from an EMBL/GenBank/DDBJ whole genome shotgun (WGS) entry which is preliminary data.</text>
</comment>
<reference evidence="2 3" key="1">
    <citation type="submission" date="2019-03" db="EMBL/GenBank/DDBJ databases">
        <title>First draft genome of Liparis tanakae, snailfish: a comprehensive survey of snailfish specific genes.</title>
        <authorList>
            <person name="Kim W."/>
            <person name="Song I."/>
            <person name="Jeong J.-H."/>
            <person name="Kim D."/>
            <person name="Kim S."/>
            <person name="Ryu S."/>
            <person name="Song J.Y."/>
            <person name="Lee S.K."/>
        </authorList>
    </citation>
    <scope>NUCLEOTIDE SEQUENCE [LARGE SCALE GENOMIC DNA]</scope>
    <source>
        <tissue evidence="2">Muscle</tissue>
    </source>
</reference>
<sequence length="120" mass="13192">MEIRSVSVRTPAGSHDSAEHLLKRLALQRSSNWHDAVLWSEETSRFYLLKEQRYGASLASGVAHPPRRFLQTTSSVYLSGPDAPGTSPRAGVTQERLGEAGEAGLRSGNNYQGLEKRNVK</sequence>
<protein>
    <submittedName>
        <fullName evidence="2">Uncharacterized protein</fullName>
    </submittedName>
</protein>
<gene>
    <name evidence="2" type="ORF">EYF80_046688</name>
</gene>
<dbReference type="Proteomes" id="UP000314294">
    <property type="component" value="Unassembled WGS sequence"/>
</dbReference>
<keyword evidence="3" id="KW-1185">Reference proteome</keyword>
<dbReference type="EMBL" id="SRLO01000988">
    <property type="protein sequence ID" value="TNN43126.1"/>
    <property type="molecule type" value="Genomic_DNA"/>
</dbReference>
<proteinExistence type="predicted"/>
<evidence type="ECO:0000313" key="3">
    <source>
        <dbReference type="Proteomes" id="UP000314294"/>
    </source>
</evidence>
<feature type="region of interest" description="Disordered" evidence="1">
    <location>
        <begin position="76"/>
        <end position="120"/>
    </location>
</feature>